<dbReference type="InterPro" id="IPR036895">
    <property type="entry name" value="Uracil-DNA_glycosylase-like_sf"/>
</dbReference>
<dbReference type="SUPFAM" id="SSF52141">
    <property type="entry name" value="Uracil-DNA glycosylase-like"/>
    <property type="match status" value="1"/>
</dbReference>
<organism evidence="13 14">
    <name type="scientific">Candidatus Nomurabacteria bacterium RIFCSPHIGHO2_02_FULL_38_15</name>
    <dbReference type="NCBI Taxonomy" id="1801752"/>
    <lineage>
        <taxon>Bacteria</taxon>
        <taxon>Candidatus Nomuraibacteriota</taxon>
    </lineage>
</organism>
<evidence type="ECO:0000256" key="3">
    <source>
        <dbReference type="ARBA" id="ARBA00012030"/>
    </source>
</evidence>
<keyword evidence="11" id="KW-0234">DNA repair</keyword>
<dbReference type="Gene3D" id="3.40.470.10">
    <property type="entry name" value="Uracil-DNA glycosylase-like domain"/>
    <property type="match status" value="1"/>
</dbReference>
<dbReference type="Proteomes" id="UP000179686">
    <property type="component" value="Unassembled WGS sequence"/>
</dbReference>
<evidence type="ECO:0000256" key="2">
    <source>
        <dbReference type="ARBA" id="ARBA00006521"/>
    </source>
</evidence>
<dbReference type="PANTHER" id="PTHR33693">
    <property type="entry name" value="TYPE-5 URACIL-DNA GLYCOSYLASE"/>
    <property type="match status" value="1"/>
</dbReference>
<reference evidence="13 14" key="1">
    <citation type="journal article" date="2016" name="Nat. Commun.">
        <title>Thousands of microbial genomes shed light on interconnected biogeochemical processes in an aquifer system.</title>
        <authorList>
            <person name="Anantharaman K."/>
            <person name="Brown C.T."/>
            <person name="Hug L.A."/>
            <person name="Sharon I."/>
            <person name="Castelle C.J."/>
            <person name="Probst A.J."/>
            <person name="Thomas B.C."/>
            <person name="Singh A."/>
            <person name="Wilkins M.J."/>
            <person name="Karaoz U."/>
            <person name="Brodie E.L."/>
            <person name="Williams K.H."/>
            <person name="Hubbard S.S."/>
            <person name="Banfield J.F."/>
        </authorList>
    </citation>
    <scope>NUCLEOTIDE SEQUENCE [LARGE SCALE GENOMIC DNA]</scope>
</reference>
<evidence type="ECO:0000313" key="13">
    <source>
        <dbReference type="EMBL" id="OGI72250.1"/>
    </source>
</evidence>
<evidence type="ECO:0000256" key="4">
    <source>
        <dbReference type="ARBA" id="ARBA00019403"/>
    </source>
</evidence>
<evidence type="ECO:0000256" key="8">
    <source>
        <dbReference type="ARBA" id="ARBA00022801"/>
    </source>
</evidence>
<dbReference type="InterPro" id="IPR051536">
    <property type="entry name" value="UDG_Type-4/5"/>
</dbReference>
<dbReference type="EC" id="3.2.2.27" evidence="3"/>
<comment type="caution">
    <text evidence="13">The sequence shown here is derived from an EMBL/GenBank/DDBJ whole genome shotgun (WGS) entry which is preliminary data.</text>
</comment>
<evidence type="ECO:0000256" key="9">
    <source>
        <dbReference type="ARBA" id="ARBA00023004"/>
    </source>
</evidence>
<accession>A0A1F6VRF4</accession>
<proteinExistence type="inferred from homology"/>
<keyword evidence="8" id="KW-0378">Hydrolase</keyword>
<evidence type="ECO:0000256" key="6">
    <source>
        <dbReference type="ARBA" id="ARBA00022723"/>
    </source>
</evidence>
<dbReference type="SMART" id="SM00987">
    <property type="entry name" value="UreE_C"/>
    <property type="match status" value="1"/>
</dbReference>
<keyword evidence="9" id="KW-0408">Iron</keyword>
<comment type="similarity">
    <text evidence="2">Belongs to the uracil-DNA glycosylase (UDG) superfamily. Type 4 (UDGa) family.</text>
</comment>
<evidence type="ECO:0000256" key="7">
    <source>
        <dbReference type="ARBA" id="ARBA00022763"/>
    </source>
</evidence>
<dbReference type="GO" id="GO:0006281">
    <property type="term" value="P:DNA repair"/>
    <property type="evidence" value="ECO:0007669"/>
    <property type="project" value="UniProtKB-KW"/>
</dbReference>
<evidence type="ECO:0000256" key="11">
    <source>
        <dbReference type="ARBA" id="ARBA00023204"/>
    </source>
</evidence>
<dbReference type="GO" id="GO:0051539">
    <property type="term" value="F:4 iron, 4 sulfur cluster binding"/>
    <property type="evidence" value="ECO:0007669"/>
    <property type="project" value="UniProtKB-KW"/>
</dbReference>
<gene>
    <name evidence="13" type="ORF">A3J61_02060</name>
</gene>
<dbReference type="Pfam" id="PF03167">
    <property type="entry name" value="UDG"/>
    <property type="match status" value="1"/>
</dbReference>
<dbReference type="GO" id="GO:0004844">
    <property type="term" value="F:uracil DNA N-glycosylase activity"/>
    <property type="evidence" value="ECO:0007669"/>
    <property type="project" value="UniProtKB-EC"/>
</dbReference>
<sequence>MNEELKNHKAQLLELQKAQHEACRCELKATATQPVFGHGNPKAEIVFIGEAPGKDEDLQGIPFIGRAGQFLNTMLESIKLTRDDVYVTNTVKYRPPENRDPDDYEKIACREWLLAELNFIQPKLIIFLGRHAMSNFFPEAKIGEVHGKLLIKEIPNFPTKYFFALYHPAAAMYNGALRETLLEDFQKIPLALEKIKD</sequence>
<dbReference type="EMBL" id="MFUC01000009">
    <property type="protein sequence ID" value="OGI72250.1"/>
    <property type="molecule type" value="Genomic_DNA"/>
</dbReference>
<dbReference type="STRING" id="1801752.A3J61_02060"/>
<evidence type="ECO:0000256" key="5">
    <source>
        <dbReference type="ARBA" id="ARBA00022485"/>
    </source>
</evidence>
<evidence type="ECO:0000313" key="14">
    <source>
        <dbReference type="Proteomes" id="UP000179686"/>
    </source>
</evidence>
<protein>
    <recommendedName>
        <fullName evidence="4">Type-4 uracil-DNA glycosylase</fullName>
        <ecNumber evidence="3">3.2.2.27</ecNumber>
    </recommendedName>
</protein>
<keyword evidence="5" id="KW-0004">4Fe-4S</keyword>
<feature type="domain" description="Uracil-DNA glycosylase-like" evidence="12">
    <location>
        <begin position="36"/>
        <end position="186"/>
    </location>
</feature>
<dbReference type="GO" id="GO:0046872">
    <property type="term" value="F:metal ion binding"/>
    <property type="evidence" value="ECO:0007669"/>
    <property type="project" value="UniProtKB-KW"/>
</dbReference>
<comment type="catalytic activity">
    <reaction evidence="1">
        <text>Hydrolyzes single-stranded DNA or mismatched double-stranded DNA and polynucleotides, releasing free uracil.</text>
        <dbReference type="EC" id="3.2.2.27"/>
    </reaction>
</comment>
<evidence type="ECO:0000259" key="12">
    <source>
        <dbReference type="SMART" id="SM00986"/>
    </source>
</evidence>
<dbReference type="PANTHER" id="PTHR33693:SF1">
    <property type="entry name" value="TYPE-4 URACIL-DNA GLYCOSYLASE"/>
    <property type="match status" value="1"/>
</dbReference>
<keyword evidence="6" id="KW-0479">Metal-binding</keyword>
<name>A0A1F6VRF4_9BACT</name>
<dbReference type="NCBIfam" id="TIGR00758">
    <property type="entry name" value="UDG_fam4"/>
    <property type="match status" value="1"/>
</dbReference>
<dbReference type="AlphaFoldDB" id="A0A1F6VRF4"/>
<dbReference type="InterPro" id="IPR005273">
    <property type="entry name" value="Ura-DNA_glyco_family4"/>
</dbReference>
<evidence type="ECO:0000256" key="10">
    <source>
        <dbReference type="ARBA" id="ARBA00023014"/>
    </source>
</evidence>
<dbReference type="CDD" id="cd10030">
    <property type="entry name" value="UDG-F4_TTUDGA_SPO1dp_like"/>
    <property type="match status" value="1"/>
</dbReference>
<keyword evidence="10" id="KW-0411">Iron-sulfur</keyword>
<dbReference type="InterPro" id="IPR005122">
    <property type="entry name" value="Uracil-DNA_glycosylase-like"/>
</dbReference>
<evidence type="ECO:0000256" key="1">
    <source>
        <dbReference type="ARBA" id="ARBA00001400"/>
    </source>
</evidence>
<dbReference type="SMART" id="SM00986">
    <property type="entry name" value="UDG"/>
    <property type="match status" value="1"/>
</dbReference>
<keyword evidence="7" id="KW-0227">DNA damage</keyword>